<proteinExistence type="predicted"/>
<keyword evidence="1" id="KW-0732">Signal</keyword>
<evidence type="ECO:0000256" key="1">
    <source>
        <dbReference type="SAM" id="SignalP"/>
    </source>
</evidence>
<protein>
    <recommendedName>
        <fullName evidence="4">Lipoprotein</fullName>
    </recommendedName>
</protein>
<dbReference type="Proteomes" id="UP000185578">
    <property type="component" value="Unassembled WGS sequence"/>
</dbReference>
<reference evidence="2 3" key="1">
    <citation type="submission" date="2016-12" db="EMBL/GenBank/DDBJ databases">
        <authorList>
            <person name="Song W.-J."/>
            <person name="Kurnit D.M."/>
        </authorList>
    </citation>
    <scope>NUCLEOTIDE SEQUENCE [LARGE SCALE GENOMIC DNA]</scope>
    <source>
        <strain evidence="2 3">PCL1601</strain>
    </source>
</reference>
<feature type="chain" id="PRO_5013226022" description="Lipoprotein" evidence="1">
    <location>
        <begin position="21"/>
        <end position="69"/>
    </location>
</feature>
<organism evidence="2 3">
    <name type="scientific">Pseudomonas chlororaphis</name>
    <dbReference type="NCBI Taxonomy" id="587753"/>
    <lineage>
        <taxon>Bacteria</taxon>
        <taxon>Pseudomonadati</taxon>
        <taxon>Pseudomonadota</taxon>
        <taxon>Gammaproteobacteria</taxon>
        <taxon>Pseudomonadales</taxon>
        <taxon>Pseudomonadaceae</taxon>
        <taxon>Pseudomonas</taxon>
    </lineage>
</organism>
<comment type="caution">
    <text evidence="2">The sequence shown here is derived from an EMBL/GenBank/DDBJ whole genome shotgun (WGS) entry which is preliminary data.</text>
</comment>
<sequence>MRLNLFGAAFSALLAGLAGACRWPTPSTAAGTWIRSRVMPLYRHGKTGIAAANRRVRKSRNRMRQRHGA</sequence>
<gene>
    <name evidence="2" type="ORF">BTN82_15055</name>
</gene>
<evidence type="ECO:0000313" key="2">
    <source>
        <dbReference type="EMBL" id="OLF53785.1"/>
    </source>
</evidence>
<dbReference type="PROSITE" id="PS51257">
    <property type="entry name" value="PROKAR_LIPOPROTEIN"/>
    <property type="match status" value="1"/>
</dbReference>
<name>A0A1Q8EPR6_9PSED</name>
<accession>A0A1Q8EPR6</accession>
<feature type="signal peptide" evidence="1">
    <location>
        <begin position="1"/>
        <end position="20"/>
    </location>
</feature>
<evidence type="ECO:0008006" key="4">
    <source>
        <dbReference type="Google" id="ProtNLM"/>
    </source>
</evidence>
<evidence type="ECO:0000313" key="3">
    <source>
        <dbReference type="Proteomes" id="UP000185578"/>
    </source>
</evidence>
<dbReference type="AlphaFoldDB" id="A0A1Q8EPR6"/>
<dbReference type="EMBL" id="MSCT01000011">
    <property type="protein sequence ID" value="OLF53785.1"/>
    <property type="molecule type" value="Genomic_DNA"/>
</dbReference>